<protein>
    <recommendedName>
        <fullName evidence="1">AAA+ ATPase domain-containing protein</fullName>
    </recommendedName>
</protein>
<sequence>MKEEILSLPRFDMGKSFEISDVKGLYGFYKRNGYGFFAKNPVCIYQNKKIVGVKSPDPIRLSDLKGYERQKNIIIGNTRLFLSGREANNVLLYGDKGTGKSSTVKAVVNEFQEEGLRLIEIRKEDLSDFHTLCEILSESPFKFIVFLDDISFAKEDESFGTLKAVIEGGIVRRPDNVIIYATSNRRHLVNEKFSDREGDDIHIKDTIETITSLSDRFGIEVVFGAPDKDEYLKIVTELAAEQGIEMDAESLYLLAERFALLKSGRSPRTARQFVTSLLARE</sequence>
<dbReference type="SUPFAM" id="SSF52540">
    <property type="entry name" value="P-loop containing nucleoside triphosphate hydrolases"/>
    <property type="match status" value="1"/>
</dbReference>
<dbReference type="PANTHER" id="PTHR42935">
    <property type="entry name" value="SLR0930 PROTEIN"/>
    <property type="match status" value="1"/>
</dbReference>
<dbReference type="Gene3D" id="3.40.50.300">
    <property type="entry name" value="P-loop containing nucleotide triphosphate hydrolases"/>
    <property type="match status" value="1"/>
</dbReference>
<dbReference type="CDD" id="cd00009">
    <property type="entry name" value="AAA"/>
    <property type="match status" value="1"/>
</dbReference>
<dbReference type="SMART" id="SM00382">
    <property type="entry name" value="AAA"/>
    <property type="match status" value="1"/>
</dbReference>
<feature type="domain" description="AAA+ ATPase" evidence="1">
    <location>
        <begin position="86"/>
        <end position="227"/>
    </location>
</feature>
<gene>
    <name evidence="2" type="ORF">SDC9_147654</name>
</gene>
<name>A0A645EH28_9ZZZZ</name>
<proteinExistence type="predicted"/>
<accession>A0A645EH28</accession>
<dbReference type="InterPro" id="IPR027417">
    <property type="entry name" value="P-loop_NTPase"/>
</dbReference>
<comment type="caution">
    <text evidence="2">The sequence shown here is derived from an EMBL/GenBank/DDBJ whole genome shotgun (WGS) entry which is preliminary data.</text>
</comment>
<organism evidence="2">
    <name type="scientific">bioreactor metagenome</name>
    <dbReference type="NCBI Taxonomy" id="1076179"/>
    <lineage>
        <taxon>unclassified sequences</taxon>
        <taxon>metagenomes</taxon>
        <taxon>ecological metagenomes</taxon>
    </lineage>
</organism>
<dbReference type="Pfam" id="PF05673">
    <property type="entry name" value="DUF815"/>
    <property type="match status" value="1"/>
</dbReference>
<evidence type="ECO:0000259" key="1">
    <source>
        <dbReference type="SMART" id="SM00382"/>
    </source>
</evidence>
<dbReference type="PANTHER" id="PTHR42935:SF1">
    <property type="entry name" value="SLR0930 PROTEIN"/>
    <property type="match status" value="1"/>
</dbReference>
<dbReference type="InterPro" id="IPR003593">
    <property type="entry name" value="AAA+_ATPase"/>
</dbReference>
<dbReference type="AlphaFoldDB" id="A0A645EH28"/>
<dbReference type="EMBL" id="VSSQ01046489">
    <property type="protein sequence ID" value="MPN00459.1"/>
    <property type="molecule type" value="Genomic_DNA"/>
</dbReference>
<reference evidence="2" key="1">
    <citation type="submission" date="2019-08" db="EMBL/GenBank/DDBJ databases">
        <authorList>
            <person name="Kucharzyk K."/>
            <person name="Murdoch R.W."/>
            <person name="Higgins S."/>
            <person name="Loffler F."/>
        </authorList>
    </citation>
    <scope>NUCLEOTIDE SEQUENCE</scope>
</reference>
<dbReference type="InterPro" id="IPR008533">
    <property type="entry name" value="DUF815"/>
</dbReference>
<evidence type="ECO:0000313" key="2">
    <source>
        <dbReference type="EMBL" id="MPN00459.1"/>
    </source>
</evidence>